<keyword evidence="3" id="KW-1185">Reference proteome</keyword>
<protein>
    <submittedName>
        <fullName evidence="2">Uncharacterized protein</fullName>
    </submittedName>
</protein>
<name>A0A830HTZ6_9CHLO</name>
<comment type="caution">
    <text evidence="2">The sequence shown here is derived from an EMBL/GenBank/DDBJ whole genome shotgun (WGS) entry which is preliminary data.</text>
</comment>
<feature type="region of interest" description="Disordered" evidence="1">
    <location>
        <begin position="1"/>
        <end position="21"/>
    </location>
</feature>
<gene>
    <name evidence="2" type="ORF">PPROV_000796700</name>
</gene>
<dbReference type="AlphaFoldDB" id="A0A830HTZ6"/>
<dbReference type="PROSITE" id="PS50096">
    <property type="entry name" value="IQ"/>
    <property type="match status" value="1"/>
</dbReference>
<reference evidence="2" key="1">
    <citation type="submission" date="2020-10" db="EMBL/GenBank/DDBJ databases">
        <title>Unveiling of a novel bifunctional photoreceptor, Dualchrome1, isolated from a cosmopolitan green alga.</title>
        <authorList>
            <person name="Suzuki S."/>
            <person name="Kawachi M."/>
        </authorList>
    </citation>
    <scope>NUCLEOTIDE SEQUENCE</scope>
    <source>
        <strain evidence="2">NIES 2893</strain>
    </source>
</reference>
<dbReference type="Proteomes" id="UP000660262">
    <property type="component" value="Unassembled WGS sequence"/>
</dbReference>
<accession>A0A830HTZ6</accession>
<dbReference type="EMBL" id="BNJQ01000024">
    <property type="protein sequence ID" value="GHP09230.1"/>
    <property type="molecule type" value="Genomic_DNA"/>
</dbReference>
<evidence type="ECO:0000313" key="3">
    <source>
        <dbReference type="Proteomes" id="UP000660262"/>
    </source>
</evidence>
<sequence>MSSPSKAGQPQPPSPSKDTRADIIIERWMKQKSKKTVGIENLRQKRLTNERSFLEKLAERQQARNHVFEVEERRENAAKTIQTGFYGMKDRKAVRVLKEEKRRNDVAMGRIDAKGNKLEVKKTEAQMLNEDSKRLFG</sequence>
<evidence type="ECO:0000313" key="2">
    <source>
        <dbReference type="EMBL" id="GHP09230.1"/>
    </source>
</evidence>
<organism evidence="2 3">
    <name type="scientific">Pycnococcus provasolii</name>
    <dbReference type="NCBI Taxonomy" id="41880"/>
    <lineage>
        <taxon>Eukaryota</taxon>
        <taxon>Viridiplantae</taxon>
        <taxon>Chlorophyta</taxon>
        <taxon>Pseudoscourfieldiophyceae</taxon>
        <taxon>Pseudoscourfieldiales</taxon>
        <taxon>Pycnococcaceae</taxon>
        <taxon>Pycnococcus</taxon>
    </lineage>
</organism>
<proteinExistence type="predicted"/>
<evidence type="ECO:0000256" key="1">
    <source>
        <dbReference type="SAM" id="MobiDB-lite"/>
    </source>
</evidence>